<reference evidence="4 5" key="1">
    <citation type="journal article" date="2011" name="BMC Genomics">
        <title>Comparative genome analysis and genome-guided physiological analysis of Roseobacter litoralis.</title>
        <authorList>
            <person name="Kalhoefer D."/>
            <person name="Thole S."/>
            <person name="Voget S."/>
            <person name="Lehmann R."/>
            <person name="Liesegang H."/>
            <person name="Wollher A."/>
            <person name="Daniel R."/>
            <person name="Simon M."/>
            <person name="Brinkhoff T."/>
        </authorList>
    </citation>
    <scope>NUCLEOTIDE SEQUENCE [LARGE SCALE GENOMIC DNA]</scope>
    <source>
        <strain evidence="5">ATCC 49566 / DSM 6996 / JCM 21268 / NBRC 15278 / OCh 149</strain>
    </source>
</reference>
<evidence type="ECO:0000313" key="5">
    <source>
        <dbReference type="Proteomes" id="UP000001353"/>
    </source>
</evidence>
<name>F7ZMM8_ROSLO</name>
<dbReference type="PANTHER" id="PTHR32309:SF13">
    <property type="entry name" value="FERRIC ENTEROBACTIN TRANSPORT PROTEIN FEPE"/>
    <property type="match status" value="1"/>
</dbReference>
<keyword evidence="2" id="KW-0067">ATP-binding</keyword>
<proteinExistence type="predicted"/>
<gene>
    <name evidence="4" type="ordered locus">RLO149_p630570</name>
</gene>
<dbReference type="GO" id="GO:0005886">
    <property type="term" value="C:plasma membrane"/>
    <property type="evidence" value="ECO:0007669"/>
    <property type="project" value="TreeGrafter"/>
</dbReference>
<sequence length="273" mass="30318">MEKLQAALEKAREARNPTSPMAHQTHYDGTSRTKKNKGLQTDLWEALTPIDVSDQHLSKHRVVTRQAGPSAAPFDILRTKVLLQMRQNGWKRLAITSPMPNSGKTTTACNLALGLGRQKDLRAILMDLDLRDPSVHSFFRATPSHGIGDLLAGRVEFNDQALRIGDNVAVSMSLAAEGDPTRLLLAEETADIINHIEREYKPDIMVFDLPSVLVNDDTRAFLKNVDCALIVARTNSTRYSQFDTCEREIAEQTNVLGTILNAYLNVGTVSEQR</sequence>
<dbReference type="SUPFAM" id="SSF52540">
    <property type="entry name" value="P-loop containing nucleoside triphosphate hydrolases"/>
    <property type="match status" value="1"/>
</dbReference>
<dbReference type="KEGG" id="rli:RLO149_p630570"/>
<dbReference type="HOGENOM" id="CLU_052027_1_2_5"/>
<dbReference type="InterPro" id="IPR050445">
    <property type="entry name" value="Bact_polysacc_biosynth/exp"/>
</dbReference>
<dbReference type="InterPro" id="IPR027417">
    <property type="entry name" value="P-loop_NTPase"/>
</dbReference>
<keyword evidence="1" id="KW-0547">Nucleotide-binding</keyword>
<keyword evidence="4" id="KW-0614">Plasmid</keyword>
<dbReference type="Gene3D" id="3.40.50.300">
    <property type="entry name" value="P-loop containing nucleotide triphosphate hydrolases"/>
    <property type="match status" value="1"/>
</dbReference>
<evidence type="ECO:0000313" key="4">
    <source>
        <dbReference type="EMBL" id="AEI96565.1"/>
    </source>
</evidence>
<dbReference type="RefSeq" id="WP_013959973.1">
    <property type="nucleotide sequence ID" value="NC_015729.1"/>
</dbReference>
<feature type="region of interest" description="Disordered" evidence="3">
    <location>
        <begin position="1"/>
        <end position="36"/>
    </location>
</feature>
<accession>F7ZMM8</accession>
<geneLocation type="plasmid" evidence="4 5">
    <name>pRLO149_63</name>
</geneLocation>
<keyword evidence="5" id="KW-1185">Reference proteome</keyword>
<dbReference type="GO" id="GO:0004713">
    <property type="term" value="F:protein tyrosine kinase activity"/>
    <property type="evidence" value="ECO:0007669"/>
    <property type="project" value="TreeGrafter"/>
</dbReference>
<protein>
    <submittedName>
        <fullName evidence="4">Tyrosine-protein kinase-like protein</fullName>
    </submittedName>
</protein>
<dbReference type="AlphaFoldDB" id="F7ZMM8"/>
<dbReference type="eggNOG" id="COG0489">
    <property type="taxonomic scope" value="Bacteria"/>
</dbReference>
<evidence type="ECO:0000256" key="1">
    <source>
        <dbReference type="ARBA" id="ARBA00022741"/>
    </source>
</evidence>
<dbReference type="CDD" id="cd05387">
    <property type="entry name" value="BY-kinase"/>
    <property type="match status" value="1"/>
</dbReference>
<dbReference type="EMBL" id="CP002626">
    <property type="protein sequence ID" value="AEI96565.1"/>
    <property type="molecule type" value="Genomic_DNA"/>
</dbReference>
<dbReference type="OrthoDB" id="9775724at2"/>
<evidence type="ECO:0000256" key="2">
    <source>
        <dbReference type="ARBA" id="ARBA00022840"/>
    </source>
</evidence>
<evidence type="ECO:0000256" key="3">
    <source>
        <dbReference type="SAM" id="MobiDB-lite"/>
    </source>
</evidence>
<feature type="compositionally biased region" description="Basic and acidic residues" evidence="3">
    <location>
        <begin position="1"/>
        <end position="15"/>
    </location>
</feature>
<organism evidence="4 5">
    <name type="scientific">Roseobacter litoralis (strain ATCC 49566 / DSM 6996 / JCM 21268 / NBRC 15278 / OCh 149)</name>
    <dbReference type="NCBI Taxonomy" id="391595"/>
    <lineage>
        <taxon>Bacteria</taxon>
        <taxon>Pseudomonadati</taxon>
        <taxon>Pseudomonadota</taxon>
        <taxon>Alphaproteobacteria</taxon>
        <taxon>Rhodobacterales</taxon>
        <taxon>Roseobacteraceae</taxon>
        <taxon>Roseobacter</taxon>
    </lineage>
</organism>
<dbReference type="Proteomes" id="UP000001353">
    <property type="component" value="Plasmid pRLO149_63"/>
</dbReference>
<dbReference type="PANTHER" id="PTHR32309">
    <property type="entry name" value="TYROSINE-PROTEIN KINASE"/>
    <property type="match status" value="1"/>
</dbReference>
<dbReference type="InterPro" id="IPR005702">
    <property type="entry name" value="Wzc-like_C"/>
</dbReference>